<keyword evidence="4" id="KW-1185">Reference proteome</keyword>
<reference evidence="3" key="2">
    <citation type="submission" date="2020-06" db="EMBL/GenBank/DDBJ databases">
        <title>Helianthus annuus Genome sequencing and assembly Release 2.</title>
        <authorList>
            <person name="Gouzy J."/>
            <person name="Langlade N."/>
            <person name="Munos S."/>
        </authorList>
    </citation>
    <scope>NUCLEOTIDE SEQUENCE</scope>
    <source>
        <tissue evidence="3">Leaves</tissue>
    </source>
</reference>
<dbReference type="EMBL" id="MNCJ02000317">
    <property type="protein sequence ID" value="KAF5819169.1"/>
    <property type="molecule type" value="Genomic_DNA"/>
</dbReference>
<feature type="compositionally biased region" description="Low complexity" evidence="1">
    <location>
        <begin position="11"/>
        <end position="22"/>
    </location>
</feature>
<dbReference type="InterPro" id="IPR007321">
    <property type="entry name" value="Transposase_28"/>
</dbReference>
<dbReference type="PANTHER" id="PTHR31099">
    <property type="entry name" value="OS06G0165300 PROTEIN"/>
    <property type="match status" value="1"/>
</dbReference>
<comment type="caution">
    <text evidence="3">The sequence shown here is derived from an EMBL/GenBank/DDBJ whole genome shotgun (WGS) entry which is preliminary data.</text>
</comment>
<proteinExistence type="predicted"/>
<feature type="region of interest" description="Disordered" evidence="1">
    <location>
        <begin position="1"/>
        <end position="28"/>
    </location>
</feature>
<protein>
    <recommendedName>
        <fullName evidence="2">Transposase (putative) gypsy type domain-containing protein</fullName>
    </recommendedName>
</protein>
<evidence type="ECO:0000313" key="3">
    <source>
        <dbReference type="EMBL" id="KAF5819169.1"/>
    </source>
</evidence>
<dbReference type="PANTHER" id="PTHR31099:SF49">
    <property type="entry name" value="MYOSIN HEAVY CHAIN-LIKE PROTEIN"/>
    <property type="match status" value="1"/>
</dbReference>
<dbReference type="Gramene" id="mRNA:HanXRQr2_Chr02g0074591">
    <property type="protein sequence ID" value="CDS:HanXRQr2_Chr02g0074591.1"/>
    <property type="gene ID" value="HanXRQr2_Chr02g0074591"/>
</dbReference>
<feature type="compositionally biased region" description="Polar residues" evidence="1">
    <location>
        <begin position="1"/>
        <end position="10"/>
    </location>
</feature>
<evidence type="ECO:0000313" key="4">
    <source>
        <dbReference type="Proteomes" id="UP000215914"/>
    </source>
</evidence>
<dbReference type="Pfam" id="PF04195">
    <property type="entry name" value="Transposase_28"/>
    <property type="match status" value="1"/>
</dbReference>
<reference evidence="3" key="1">
    <citation type="journal article" date="2017" name="Nature">
        <title>The sunflower genome provides insights into oil metabolism, flowering and Asterid evolution.</title>
        <authorList>
            <person name="Badouin H."/>
            <person name="Gouzy J."/>
            <person name="Grassa C.J."/>
            <person name="Murat F."/>
            <person name="Staton S.E."/>
            <person name="Cottret L."/>
            <person name="Lelandais-Briere C."/>
            <person name="Owens G.L."/>
            <person name="Carrere S."/>
            <person name="Mayjonade B."/>
            <person name="Legrand L."/>
            <person name="Gill N."/>
            <person name="Kane N.C."/>
            <person name="Bowers J.E."/>
            <person name="Hubner S."/>
            <person name="Bellec A."/>
            <person name="Berard A."/>
            <person name="Berges H."/>
            <person name="Blanchet N."/>
            <person name="Boniface M.C."/>
            <person name="Brunel D."/>
            <person name="Catrice O."/>
            <person name="Chaidir N."/>
            <person name="Claudel C."/>
            <person name="Donnadieu C."/>
            <person name="Faraut T."/>
            <person name="Fievet G."/>
            <person name="Helmstetter N."/>
            <person name="King M."/>
            <person name="Knapp S.J."/>
            <person name="Lai Z."/>
            <person name="Le Paslier M.C."/>
            <person name="Lippi Y."/>
            <person name="Lorenzon L."/>
            <person name="Mandel J.R."/>
            <person name="Marage G."/>
            <person name="Marchand G."/>
            <person name="Marquand E."/>
            <person name="Bret-Mestries E."/>
            <person name="Morien E."/>
            <person name="Nambeesan S."/>
            <person name="Nguyen T."/>
            <person name="Pegot-Espagnet P."/>
            <person name="Pouilly N."/>
            <person name="Raftis F."/>
            <person name="Sallet E."/>
            <person name="Schiex T."/>
            <person name="Thomas J."/>
            <person name="Vandecasteele C."/>
            <person name="Vares D."/>
            <person name="Vear F."/>
            <person name="Vautrin S."/>
            <person name="Crespi M."/>
            <person name="Mangin B."/>
            <person name="Burke J.M."/>
            <person name="Salse J."/>
            <person name="Munos S."/>
            <person name="Vincourt P."/>
            <person name="Rieseberg L.H."/>
            <person name="Langlade N.B."/>
        </authorList>
    </citation>
    <scope>NUCLEOTIDE SEQUENCE</scope>
    <source>
        <tissue evidence="3">Leaves</tissue>
    </source>
</reference>
<feature type="domain" description="Transposase (putative) gypsy type" evidence="2">
    <location>
        <begin position="74"/>
        <end position="105"/>
    </location>
</feature>
<evidence type="ECO:0000259" key="2">
    <source>
        <dbReference type="Pfam" id="PF04195"/>
    </source>
</evidence>
<dbReference type="AlphaFoldDB" id="A0A9K3P067"/>
<name>A0A9K3P067_HELAN</name>
<dbReference type="Proteomes" id="UP000215914">
    <property type="component" value="Unassembled WGS sequence"/>
</dbReference>
<sequence length="107" mass="11853">MAEPSNPHSTSAENPEPSSPVAAEEEVEVNAPFKTLMRDIQMPPEYRATYPQEGDTAGDAPAGYVTMFSDFFGDCNLRLPLTNFVAEVLEYYKLHISQLNPLGMTRV</sequence>
<accession>A0A9K3P067</accession>
<evidence type="ECO:0000256" key="1">
    <source>
        <dbReference type="SAM" id="MobiDB-lite"/>
    </source>
</evidence>
<organism evidence="3 4">
    <name type="scientific">Helianthus annuus</name>
    <name type="common">Common sunflower</name>
    <dbReference type="NCBI Taxonomy" id="4232"/>
    <lineage>
        <taxon>Eukaryota</taxon>
        <taxon>Viridiplantae</taxon>
        <taxon>Streptophyta</taxon>
        <taxon>Embryophyta</taxon>
        <taxon>Tracheophyta</taxon>
        <taxon>Spermatophyta</taxon>
        <taxon>Magnoliopsida</taxon>
        <taxon>eudicotyledons</taxon>
        <taxon>Gunneridae</taxon>
        <taxon>Pentapetalae</taxon>
        <taxon>asterids</taxon>
        <taxon>campanulids</taxon>
        <taxon>Asterales</taxon>
        <taxon>Asteraceae</taxon>
        <taxon>Asteroideae</taxon>
        <taxon>Heliantheae alliance</taxon>
        <taxon>Heliantheae</taxon>
        <taxon>Helianthus</taxon>
    </lineage>
</organism>
<gene>
    <name evidence="3" type="ORF">HanXRQr2_Chr02g0074591</name>
</gene>